<dbReference type="Proteomes" id="UP000028681">
    <property type="component" value="Chromosome"/>
</dbReference>
<gene>
    <name evidence="1" type="ORF">ETEE_3400</name>
</gene>
<sequence>MKRALIALVALCAAFYAGIRADRFLMQDACLDAGGRVQGIFCERG</sequence>
<name>A0A076LT01_9GAMM</name>
<evidence type="ECO:0000313" key="1">
    <source>
        <dbReference type="EMBL" id="AIJ09822.1"/>
    </source>
</evidence>
<dbReference type="GeneID" id="51989055"/>
<proteinExistence type="predicted"/>
<protein>
    <submittedName>
        <fullName evidence="1">Uncharacterized protein</fullName>
    </submittedName>
</protein>
<dbReference type="EMBL" id="CP006664">
    <property type="protein sequence ID" value="AIJ09822.1"/>
    <property type="molecule type" value="Genomic_DNA"/>
</dbReference>
<evidence type="ECO:0000313" key="2">
    <source>
        <dbReference type="Proteomes" id="UP000028681"/>
    </source>
</evidence>
<dbReference type="KEGG" id="ete:ETEE_3400"/>
<dbReference type="RefSeq" id="WP_005284782.1">
    <property type="nucleotide sequence ID" value="NZ_CP006664.1"/>
</dbReference>
<dbReference type="HOGENOM" id="CLU_196007_2_0_6"/>
<dbReference type="AlphaFoldDB" id="A0A076LT01"/>
<organism evidence="1 2">
    <name type="scientific">Edwardsiella anguillarum ET080813</name>
    <dbReference type="NCBI Taxonomy" id="667120"/>
    <lineage>
        <taxon>Bacteria</taxon>
        <taxon>Pseudomonadati</taxon>
        <taxon>Pseudomonadota</taxon>
        <taxon>Gammaproteobacteria</taxon>
        <taxon>Enterobacterales</taxon>
        <taxon>Hafniaceae</taxon>
        <taxon>Edwardsiella</taxon>
    </lineage>
</organism>
<reference evidence="1 2" key="1">
    <citation type="journal article" date="2012" name="PLoS ONE">
        <title>Edwardsiella comparative phylogenomics reveal the new intra/inter-species taxonomic relationships, virulence evolution and niche adaptation mechanisms.</title>
        <authorList>
            <person name="Yang M."/>
            <person name="Lv Y."/>
            <person name="Xiao J."/>
            <person name="Wu H."/>
            <person name="Zheng H."/>
            <person name="Liu Q."/>
            <person name="Zhang Y."/>
            <person name="Wang Q."/>
        </authorList>
    </citation>
    <scope>NUCLEOTIDE SEQUENCE [LARGE SCALE GENOMIC DNA]</scope>
    <source>
        <strain evidence="2">080813</strain>
    </source>
</reference>
<accession>A0A076LT01</accession>